<keyword evidence="2" id="KW-1185">Reference proteome</keyword>
<evidence type="ECO:0000313" key="1">
    <source>
        <dbReference type="EMBL" id="RNF83307.1"/>
    </source>
</evidence>
<dbReference type="EMBL" id="RIBS01000005">
    <property type="protein sequence ID" value="RNF83307.1"/>
    <property type="molecule type" value="Genomic_DNA"/>
</dbReference>
<accession>A0A3M8SPS5</accession>
<evidence type="ECO:0000313" key="2">
    <source>
        <dbReference type="Proteomes" id="UP000267049"/>
    </source>
</evidence>
<gene>
    <name evidence="1" type="ORF">EER27_12505</name>
</gene>
<comment type="caution">
    <text evidence="1">The sequence shown here is derived from an EMBL/GenBank/DDBJ whole genome shotgun (WGS) entry which is preliminary data.</text>
</comment>
<organism evidence="1 2">
    <name type="scientific">Montanilutibacter psychrotolerans</name>
    <dbReference type="NCBI Taxonomy" id="1327343"/>
    <lineage>
        <taxon>Bacteria</taxon>
        <taxon>Pseudomonadati</taxon>
        <taxon>Pseudomonadota</taxon>
        <taxon>Gammaproteobacteria</taxon>
        <taxon>Lysobacterales</taxon>
        <taxon>Lysobacteraceae</taxon>
        <taxon>Montanilutibacter</taxon>
    </lineage>
</organism>
<sequence>MEQLVIYKLQLADRKAQDFTFAYSLDDLLQKLESVSPIIAEEISLKRSCLGNLGAGNYLGNGWKLNVIEY</sequence>
<dbReference type="AlphaFoldDB" id="A0A3M8SPS5"/>
<protein>
    <submittedName>
        <fullName evidence="1">Uncharacterized protein</fullName>
    </submittedName>
</protein>
<dbReference type="Proteomes" id="UP000267049">
    <property type="component" value="Unassembled WGS sequence"/>
</dbReference>
<name>A0A3M8SPS5_9GAMM</name>
<reference evidence="1 2" key="1">
    <citation type="submission" date="2018-11" db="EMBL/GenBank/DDBJ databases">
        <title>Lysobacter cryohumiis sp. nov., isolated from soil in the Tianshan Mountains, Xinjiang, China.</title>
        <authorList>
            <person name="Luo Y."/>
            <person name="Sheng H."/>
        </authorList>
    </citation>
    <scope>NUCLEOTIDE SEQUENCE [LARGE SCALE GENOMIC DNA]</scope>
    <source>
        <strain evidence="1 2">ZS60</strain>
    </source>
</reference>
<proteinExistence type="predicted"/>